<dbReference type="Gene3D" id="3.40.50.980">
    <property type="match status" value="2"/>
</dbReference>
<evidence type="ECO:0000256" key="2">
    <source>
        <dbReference type="ARBA" id="ARBA00022598"/>
    </source>
</evidence>
<evidence type="ECO:0000256" key="1">
    <source>
        <dbReference type="ARBA" id="ARBA00006432"/>
    </source>
</evidence>
<dbReference type="PANTHER" id="PTHR43201">
    <property type="entry name" value="ACYL-COA SYNTHETASE"/>
    <property type="match status" value="1"/>
</dbReference>
<dbReference type="AlphaFoldDB" id="A0A7W3LRK3"/>
<evidence type="ECO:0000259" key="3">
    <source>
        <dbReference type="Pfam" id="PF00501"/>
    </source>
</evidence>
<feature type="domain" description="AMP-dependent synthetase/ligase" evidence="3">
    <location>
        <begin position="37"/>
        <end position="409"/>
    </location>
</feature>
<name>A0A7W3LRK3_ACTNM</name>
<keyword evidence="5" id="KW-0548">Nucleotidyltransferase</keyword>
<dbReference type="Pfam" id="PF00501">
    <property type="entry name" value="AMP-binding"/>
    <property type="match status" value="1"/>
</dbReference>
<evidence type="ECO:0000313" key="6">
    <source>
        <dbReference type="Proteomes" id="UP000572680"/>
    </source>
</evidence>
<protein>
    <submittedName>
        <fullName evidence="5">2,3-dihydroxybenzoate-AMP ligase</fullName>
        <ecNumber evidence="5">2.7.7.58</ecNumber>
    </submittedName>
</protein>
<dbReference type="SUPFAM" id="SSF56801">
    <property type="entry name" value="Acetyl-CoA synthetase-like"/>
    <property type="match status" value="1"/>
</dbReference>
<dbReference type="Gene3D" id="2.30.38.10">
    <property type="entry name" value="Luciferase, Domain 3"/>
    <property type="match status" value="1"/>
</dbReference>
<proteinExistence type="inferred from homology"/>
<dbReference type="InterPro" id="IPR000873">
    <property type="entry name" value="AMP-dep_synth/lig_dom"/>
</dbReference>
<dbReference type="Gene3D" id="3.30.300.30">
    <property type="match status" value="1"/>
</dbReference>
<comment type="similarity">
    <text evidence="1">Belongs to the ATP-dependent AMP-binding enzyme family.</text>
</comment>
<gene>
    <name evidence="5" type="ORF">HNR61_004691</name>
</gene>
<dbReference type="PROSITE" id="PS00455">
    <property type="entry name" value="AMP_BINDING"/>
    <property type="match status" value="1"/>
</dbReference>
<dbReference type="GO" id="GO:0016779">
    <property type="term" value="F:nucleotidyltransferase activity"/>
    <property type="evidence" value="ECO:0007669"/>
    <property type="project" value="UniProtKB-KW"/>
</dbReference>
<accession>A0A7W3LRK3</accession>
<dbReference type="PANTHER" id="PTHR43201:SF5">
    <property type="entry name" value="MEDIUM-CHAIN ACYL-COA LIGASE ACSF2, MITOCHONDRIAL"/>
    <property type="match status" value="1"/>
</dbReference>
<dbReference type="Proteomes" id="UP000572680">
    <property type="component" value="Unassembled WGS sequence"/>
</dbReference>
<feature type="domain" description="AMP-binding enzyme C-terminal" evidence="4">
    <location>
        <begin position="460"/>
        <end position="536"/>
    </location>
</feature>
<sequence>MTRPSRASIVPWPDEAAAAYRAKGYWDGRPLGARLYAAADADPDAVCLVDGERRLSYRELTARADGAATRLRALGLRPGDRVVVQLPNCWEFVVLTVALLRLGVLPVMALTAHRQGEISSVAAVARARALLVPGTVRDFDHQAMALAVAAQVPEVEHVLVLGDDVRDGGVDLRALCEPADDADAARGTLDAIAPDGSAVALFLLSGGTTGMPKLIARTHDDFGYMIRRAVELCGFGPSTVYLAVLPLSHGFPMAGPGVLGTLMSGGRVVIAPSPAPERAFAVIEREGVTATSLVPAAIQRWVEHRETDRGRDLGSLELLQSGGSRLEERLARRIAPTLGCTLQHGYGMSEGLLCYTRLDDPEDVILRTQGRPVSPDDELLVVDEDGRPVAPGEPGELLTRGPYTVRGYYRGGDLNARSFTEDGWYRTGDLVRLRPDGNLLVDGRVKDVINRGGEKIAAEEVEHFARRVDGVRAAAAVAVPDPELGERVCLCVTVHPGRAVRLADVHAVMERAGVARFKFPERLVLVPEMPLTAIGKVDKKALRATVDGALSPSPMP</sequence>
<dbReference type="GO" id="GO:0006631">
    <property type="term" value="P:fatty acid metabolic process"/>
    <property type="evidence" value="ECO:0007669"/>
    <property type="project" value="TreeGrafter"/>
</dbReference>
<dbReference type="InterPro" id="IPR020845">
    <property type="entry name" value="AMP-binding_CS"/>
</dbReference>
<evidence type="ECO:0000313" key="5">
    <source>
        <dbReference type="EMBL" id="MBA8953041.1"/>
    </source>
</evidence>
<keyword evidence="5" id="KW-0808">Transferase</keyword>
<keyword evidence="2 5" id="KW-0436">Ligase</keyword>
<dbReference type="Pfam" id="PF13193">
    <property type="entry name" value="AMP-binding_C"/>
    <property type="match status" value="1"/>
</dbReference>
<keyword evidence="6" id="KW-1185">Reference proteome</keyword>
<organism evidence="5 6">
    <name type="scientific">Actinomadura namibiensis</name>
    <dbReference type="NCBI Taxonomy" id="182080"/>
    <lineage>
        <taxon>Bacteria</taxon>
        <taxon>Bacillati</taxon>
        <taxon>Actinomycetota</taxon>
        <taxon>Actinomycetes</taxon>
        <taxon>Streptosporangiales</taxon>
        <taxon>Thermomonosporaceae</taxon>
        <taxon>Actinomadura</taxon>
    </lineage>
</organism>
<dbReference type="EC" id="2.7.7.58" evidence="5"/>
<dbReference type="FunFam" id="2.30.38.10:FF:000003">
    <property type="entry name" value="Vibriobactin-specific 2,3-dihydroxybenzoate-AMP ligase"/>
    <property type="match status" value="1"/>
</dbReference>
<reference evidence="5 6" key="1">
    <citation type="submission" date="2020-08" db="EMBL/GenBank/DDBJ databases">
        <title>Genomic Encyclopedia of Type Strains, Phase IV (KMG-IV): sequencing the most valuable type-strain genomes for metagenomic binning, comparative biology and taxonomic classification.</title>
        <authorList>
            <person name="Goeker M."/>
        </authorList>
    </citation>
    <scope>NUCLEOTIDE SEQUENCE [LARGE SCALE GENOMIC DNA]</scope>
    <source>
        <strain evidence="5 6">DSM 44197</strain>
    </source>
</reference>
<comment type="caution">
    <text evidence="5">The sequence shown here is derived from an EMBL/GenBank/DDBJ whole genome shotgun (WGS) entry which is preliminary data.</text>
</comment>
<dbReference type="EMBL" id="JACJIA010000006">
    <property type="protein sequence ID" value="MBA8953041.1"/>
    <property type="molecule type" value="Genomic_DNA"/>
</dbReference>
<evidence type="ECO:0000259" key="4">
    <source>
        <dbReference type="Pfam" id="PF13193"/>
    </source>
</evidence>
<dbReference type="GO" id="GO:0031956">
    <property type="term" value="F:medium-chain fatty acid-CoA ligase activity"/>
    <property type="evidence" value="ECO:0007669"/>
    <property type="project" value="TreeGrafter"/>
</dbReference>
<dbReference type="InterPro" id="IPR025110">
    <property type="entry name" value="AMP-bd_C"/>
</dbReference>
<dbReference type="InterPro" id="IPR045851">
    <property type="entry name" value="AMP-bd_C_sf"/>
</dbReference>
<dbReference type="RefSeq" id="WP_312898044.1">
    <property type="nucleotide sequence ID" value="NZ_BAAALP010000033.1"/>
</dbReference>